<evidence type="ECO:0000259" key="3">
    <source>
        <dbReference type="PROSITE" id="PS51186"/>
    </source>
</evidence>
<comment type="caution">
    <text evidence="4">The sequence shown here is derived from an EMBL/GenBank/DDBJ whole genome shotgun (WGS) entry which is preliminary data.</text>
</comment>
<gene>
    <name evidence="4" type="ORF">GTW51_13310</name>
</gene>
<protein>
    <submittedName>
        <fullName evidence="4">GNAT family N-acetyltransferase</fullName>
    </submittedName>
</protein>
<dbReference type="AlphaFoldDB" id="A0A6L9MJM8"/>
<accession>A0A6L9MJM8</accession>
<keyword evidence="5" id="KW-1185">Reference proteome</keyword>
<organism evidence="4 5">
    <name type="scientific">Aurantimonas aggregata</name>
    <dbReference type="NCBI Taxonomy" id="2047720"/>
    <lineage>
        <taxon>Bacteria</taxon>
        <taxon>Pseudomonadati</taxon>
        <taxon>Pseudomonadota</taxon>
        <taxon>Alphaproteobacteria</taxon>
        <taxon>Hyphomicrobiales</taxon>
        <taxon>Aurantimonadaceae</taxon>
        <taxon>Aurantimonas</taxon>
    </lineage>
</organism>
<dbReference type="Pfam" id="PF00583">
    <property type="entry name" value="Acetyltransf_1"/>
    <property type="match status" value="1"/>
</dbReference>
<evidence type="ECO:0000256" key="2">
    <source>
        <dbReference type="ARBA" id="ARBA00023315"/>
    </source>
</evidence>
<evidence type="ECO:0000313" key="5">
    <source>
        <dbReference type="Proteomes" id="UP000476332"/>
    </source>
</evidence>
<feature type="domain" description="N-acetyltransferase" evidence="3">
    <location>
        <begin position="5"/>
        <end position="173"/>
    </location>
</feature>
<proteinExistence type="predicted"/>
<dbReference type="PROSITE" id="PS51186">
    <property type="entry name" value="GNAT"/>
    <property type="match status" value="1"/>
</dbReference>
<dbReference type="GO" id="GO:0016747">
    <property type="term" value="F:acyltransferase activity, transferring groups other than amino-acyl groups"/>
    <property type="evidence" value="ECO:0007669"/>
    <property type="project" value="InterPro"/>
</dbReference>
<name>A0A6L9MJM8_9HYPH</name>
<keyword evidence="1 4" id="KW-0808">Transferase</keyword>
<sequence length="188" mass="20293">MADEMFWRLAEADDALAINALAARSIRALHTGSYDDAVITVAIEHAYGVDWQLVHDRTYFVVELDGALAGAGGWSYRETIAGAHGPEDPPGNPLHPSSHAARVRAFYVEPGLTRRGVGALLLRLSEDAAREAGFTRAELTATLPAVRFYARYGYLPTGAYVVPLPNGLSLTLESMTKRLAQPLAMDAV</sequence>
<dbReference type="InterPro" id="IPR016181">
    <property type="entry name" value="Acyl_CoA_acyltransferase"/>
</dbReference>
<evidence type="ECO:0000313" key="4">
    <source>
        <dbReference type="EMBL" id="NDV87680.1"/>
    </source>
</evidence>
<keyword evidence="2" id="KW-0012">Acyltransferase</keyword>
<dbReference type="PANTHER" id="PTHR43877">
    <property type="entry name" value="AMINOALKYLPHOSPHONATE N-ACETYLTRANSFERASE-RELATED-RELATED"/>
    <property type="match status" value="1"/>
</dbReference>
<dbReference type="SUPFAM" id="SSF55729">
    <property type="entry name" value="Acyl-CoA N-acyltransferases (Nat)"/>
    <property type="match status" value="1"/>
</dbReference>
<dbReference type="CDD" id="cd04301">
    <property type="entry name" value="NAT_SF"/>
    <property type="match status" value="1"/>
</dbReference>
<evidence type="ECO:0000256" key="1">
    <source>
        <dbReference type="ARBA" id="ARBA00022679"/>
    </source>
</evidence>
<dbReference type="Gene3D" id="3.40.630.30">
    <property type="match status" value="1"/>
</dbReference>
<dbReference type="Proteomes" id="UP000476332">
    <property type="component" value="Unassembled WGS sequence"/>
</dbReference>
<dbReference type="InterPro" id="IPR050832">
    <property type="entry name" value="Bact_Acetyltransf"/>
</dbReference>
<dbReference type="EMBL" id="JAAAMJ010000009">
    <property type="protein sequence ID" value="NDV87680.1"/>
    <property type="molecule type" value="Genomic_DNA"/>
</dbReference>
<dbReference type="RefSeq" id="WP_163044424.1">
    <property type="nucleotide sequence ID" value="NZ_JAAAMJ010000009.1"/>
</dbReference>
<dbReference type="InterPro" id="IPR000182">
    <property type="entry name" value="GNAT_dom"/>
</dbReference>
<reference evidence="4 5" key="1">
    <citation type="submission" date="2020-01" db="EMBL/GenBank/DDBJ databases">
        <title>Genomes of bacteria type strains.</title>
        <authorList>
            <person name="Chen J."/>
            <person name="Zhu S."/>
            <person name="Chen J."/>
        </authorList>
    </citation>
    <scope>NUCLEOTIDE SEQUENCE [LARGE SCALE GENOMIC DNA]</scope>
    <source>
        <strain evidence="4 5">KCTC 52919</strain>
    </source>
</reference>
<dbReference type="PANTHER" id="PTHR43877:SF1">
    <property type="entry name" value="ACETYLTRANSFERASE"/>
    <property type="match status" value="1"/>
</dbReference>